<protein>
    <recommendedName>
        <fullName evidence="8">Leucine--tRNA ligase</fullName>
        <ecNumber evidence="8">6.1.1.4</ecNumber>
    </recommendedName>
    <alternativeName>
        <fullName evidence="8">Leucyl-tRNA synthetase</fullName>
        <shortName evidence="8">LeuRS</shortName>
    </alternativeName>
</protein>
<dbReference type="Gene3D" id="1.10.730.10">
    <property type="entry name" value="Isoleucyl-tRNA Synthetase, Domain 1"/>
    <property type="match status" value="2"/>
</dbReference>
<name>I7A0K7_MELRP</name>
<dbReference type="HAMAP" id="MF_00049_B">
    <property type="entry name" value="Leu_tRNA_synth_B"/>
    <property type="match status" value="1"/>
</dbReference>
<dbReference type="InterPro" id="IPR002302">
    <property type="entry name" value="Leu-tRNA-ligase"/>
</dbReference>
<dbReference type="InterPro" id="IPR013155">
    <property type="entry name" value="M/V/L/I-tRNA-synth_anticd-bd"/>
</dbReference>
<evidence type="ECO:0000259" key="11">
    <source>
        <dbReference type="Pfam" id="PF08264"/>
    </source>
</evidence>
<evidence type="ECO:0000259" key="12">
    <source>
        <dbReference type="Pfam" id="PF09334"/>
    </source>
</evidence>
<reference evidence="14 15" key="1">
    <citation type="journal article" date="2013" name="PLoS ONE">
        <title>Genomic analysis of Melioribacter roseus, facultatively anaerobic organotrophic bacterium representing a novel deep lineage within Bacteriodetes/Chlorobi group.</title>
        <authorList>
            <person name="Kadnikov V.V."/>
            <person name="Mardanov A.V."/>
            <person name="Podosokorskaya O.A."/>
            <person name="Gavrilov S.N."/>
            <person name="Kublanov I.V."/>
            <person name="Beletsky A.V."/>
            <person name="Bonch-Osmolovskaya E.A."/>
            <person name="Ravin N.V."/>
        </authorList>
    </citation>
    <scope>NUCLEOTIDE SEQUENCE [LARGE SCALE GENOMIC DNA]</scope>
    <source>
        <strain evidence="15">JCM 17771 / P3M-2</strain>
    </source>
</reference>
<dbReference type="GO" id="GO:0006429">
    <property type="term" value="P:leucyl-tRNA aminoacylation"/>
    <property type="evidence" value="ECO:0007669"/>
    <property type="project" value="UniProtKB-UniRule"/>
</dbReference>
<comment type="similarity">
    <text evidence="1 8 9">Belongs to the class-I aminoacyl-tRNA synthetase family.</text>
</comment>
<dbReference type="PANTHER" id="PTHR43740">
    <property type="entry name" value="LEUCYL-TRNA SYNTHETASE"/>
    <property type="match status" value="1"/>
</dbReference>
<dbReference type="InterPro" id="IPR014729">
    <property type="entry name" value="Rossmann-like_a/b/a_fold"/>
</dbReference>
<feature type="domain" description="Aminoacyl-tRNA synthetase class Ia" evidence="10">
    <location>
        <begin position="418"/>
        <end position="607"/>
    </location>
</feature>
<evidence type="ECO:0000256" key="4">
    <source>
        <dbReference type="ARBA" id="ARBA00022840"/>
    </source>
</evidence>
<evidence type="ECO:0000256" key="6">
    <source>
        <dbReference type="ARBA" id="ARBA00023146"/>
    </source>
</evidence>
<dbReference type="OrthoDB" id="9810365at2"/>
<dbReference type="PATRIC" id="fig|1191523.3.peg.1644"/>
<dbReference type="Pfam" id="PF00133">
    <property type="entry name" value="tRNA-synt_1"/>
    <property type="match status" value="1"/>
</dbReference>
<dbReference type="Gene3D" id="3.40.50.620">
    <property type="entry name" value="HUPs"/>
    <property type="match status" value="2"/>
</dbReference>
<dbReference type="EC" id="6.1.1.4" evidence="8"/>
<feature type="short sequence motif" description="'KMSKS' region" evidence="8">
    <location>
        <begin position="579"/>
        <end position="583"/>
    </location>
</feature>
<keyword evidence="8" id="KW-0963">Cytoplasm</keyword>
<evidence type="ECO:0000259" key="10">
    <source>
        <dbReference type="Pfam" id="PF00133"/>
    </source>
</evidence>
<keyword evidence="2 8" id="KW-0436">Ligase</keyword>
<dbReference type="STRING" id="1191523.MROS_1551"/>
<feature type="binding site" evidence="8">
    <location>
        <position position="582"/>
    </location>
    <ligand>
        <name>ATP</name>
        <dbReference type="ChEBI" id="CHEBI:30616"/>
    </ligand>
</feature>
<dbReference type="Pfam" id="PF13603">
    <property type="entry name" value="tRNA-synt_1_2"/>
    <property type="match status" value="1"/>
</dbReference>
<evidence type="ECO:0000256" key="1">
    <source>
        <dbReference type="ARBA" id="ARBA00005594"/>
    </source>
</evidence>
<evidence type="ECO:0000313" key="15">
    <source>
        <dbReference type="Proteomes" id="UP000009011"/>
    </source>
</evidence>
<dbReference type="KEGG" id="mro:MROS_1551"/>
<keyword evidence="15" id="KW-1185">Reference proteome</keyword>
<dbReference type="FunFam" id="3.40.50.620:FF:000100">
    <property type="entry name" value="probable leucine--tRNA ligase, mitochondrial"/>
    <property type="match status" value="1"/>
</dbReference>
<dbReference type="HOGENOM" id="CLU_004427_0_0_10"/>
<sequence length="821" mass="94241">MKYPFESIELKWQKYWKDKKVFKTDLTKIDNKLYVLVMFIYPSAAKMHIGHWYNYGPTDSFARYKKLKGFNVFEPMGYDAFGLPAENYAIKTGIHPQDSTLKNIKDIRSMLDRMGGMYDWDAELMTCVPEYYKWNQWLFLQLYKKGLAYRKNAPVNWCPSCQTVLAREQVLGDGGCERCGTTVIQKNLTQWFFKITEYADELLDGLNKIDWPEKTKTMQINWIGKSYGTEIDFSIEGSDEKIRVFTTRPDTLFGVTYVVLAPENELVQKITKPEYKDAVDKYIESIKSLTEVERTSTTKEKTGVPTGAYAINPINGEKVPIWIADYVLATYGTGCVMAVPGHDERDFEFAKKFNLPIKKVILQPGTNEEDELKEAYTDVGVMINSGKYNGLSSDVGIEKISEDIEKQGLGKRTVNYRLRDWLISRQRYWGTPIPVIHCDKCGEVPVPEDQLPVVLPYEVNFKPDGGSPLASCEEFINTTCPECGAPARRDPDTMDTFVDSSWYYLRYLNPRYEEGMFDSELANNWVPVDVYVGGAEHATMHLLYARFIHKFLRDIGLVNSDEPFQKLIHQGTITNQGAKMSKSKGNVVDPNEFLEKYGSDVFRMYLMFMGPYELGGDWSDKGIVGVDRFVQRTYTLFENYRGIASDTHAKSKYDMNELSDDEKKIYQKVNQTLAKVDSEIDNFRFNTAVAALMELLNELKNIDNCRKEIQVYTLERFASMLAPLAPHLGEECWSLLGKEKSIYEKPVWFEPDAEALINETVTVVVQVNGKVRAKIELPVDTPEREVKNIVFNDDKIKGYVDGKQIVKEIYVPNKIYNIVVK</sequence>
<dbReference type="PRINTS" id="PR00985">
    <property type="entry name" value="TRNASYNTHLEU"/>
</dbReference>
<dbReference type="Pfam" id="PF09334">
    <property type="entry name" value="tRNA-synt_1g"/>
    <property type="match status" value="1"/>
</dbReference>
<proteinExistence type="inferred from homology"/>
<evidence type="ECO:0000256" key="7">
    <source>
        <dbReference type="ARBA" id="ARBA00047469"/>
    </source>
</evidence>
<evidence type="ECO:0000313" key="14">
    <source>
        <dbReference type="EMBL" id="AFN74788.1"/>
    </source>
</evidence>
<evidence type="ECO:0000256" key="5">
    <source>
        <dbReference type="ARBA" id="ARBA00022917"/>
    </source>
</evidence>
<evidence type="ECO:0000256" key="2">
    <source>
        <dbReference type="ARBA" id="ARBA00022598"/>
    </source>
</evidence>
<feature type="domain" description="Methionyl/Leucyl tRNA synthetase" evidence="12">
    <location>
        <begin position="39"/>
        <end position="180"/>
    </location>
</feature>
<dbReference type="SUPFAM" id="SSF47323">
    <property type="entry name" value="Anticodon-binding domain of a subclass of class I aminoacyl-tRNA synthetases"/>
    <property type="match status" value="1"/>
</dbReference>
<dbReference type="InterPro" id="IPR002300">
    <property type="entry name" value="aa-tRNA-synth_Ia"/>
</dbReference>
<evidence type="ECO:0000256" key="3">
    <source>
        <dbReference type="ARBA" id="ARBA00022741"/>
    </source>
</evidence>
<dbReference type="CDD" id="cd00812">
    <property type="entry name" value="LeuRS_core"/>
    <property type="match status" value="1"/>
</dbReference>
<keyword evidence="6 8" id="KW-0030">Aminoacyl-tRNA synthetase</keyword>
<dbReference type="InterPro" id="IPR025709">
    <property type="entry name" value="Leu_tRNA-synth_edit"/>
</dbReference>
<comment type="catalytic activity">
    <reaction evidence="7 8">
        <text>tRNA(Leu) + L-leucine + ATP = L-leucyl-tRNA(Leu) + AMP + diphosphate</text>
        <dbReference type="Rhea" id="RHEA:11688"/>
        <dbReference type="Rhea" id="RHEA-COMP:9613"/>
        <dbReference type="Rhea" id="RHEA-COMP:9622"/>
        <dbReference type="ChEBI" id="CHEBI:30616"/>
        <dbReference type="ChEBI" id="CHEBI:33019"/>
        <dbReference type="ChEBI" id="CHEBI:57427"/>
        <dbReference type="ChEBI" id="CHEBI:78442"/>
        <dbReference type="ChEBI" id="CHEBI:78494"/>
        <dbReference type="ChEBI" id="CHEBI:456215"/>
        <dbReference type="EC" id="6.1.1.4"/>
    </reaction>
</comment>
<dbReference type="NCBIfam" id="TIGR00396">
    <property type="entry name" value="leuS_bact"/>
    <property type="match status" value="1"/>
</dbReference>
<dbReference type="GO" id="GO:0005829">
    <property type="term" value="C:cytosol"/>
    <property type="evidence" value="ECO:0007669"/>
    <property type="project" value="TreeGrafter"/>
</dbReference>
<feature type="domain" description="Leucyl-tRNA synthetase editing" evidence="13">
    <location>
        <begin position="221"/>
        <end position="404"/>
    </location>
</feature>
<comment type="caution">
    <text evidence="8">Lacks conserved residue(s) required for the propagation of feature annotation.</text>
</comment>
<evidence type="ECO:0000256" key="8">
    <source>
        <dbReference type="HAMAP-Rule" id="MF_00049"/>
    </source>
</evidence>
<dbReference type="SUPFAM" id="SSF50677">
    <property type="entry name" value="ValRS/IleRS/LeuRS editing domain"/>
    <property type="match status" value="1"/>
</dbReference>
<dbReference type="Pfam" id="PF08264">
    <property type="entry name" value="Anticodon_1"/>
    <property type="match status" value="1"/>
</dbReference>
<dbReference type="AlphaFoldDB" id="I7A0K7"/>
<keyword evidence="5 8" id="KW-0648">Protein biosynthesis</keyword>
<dbReference type="CDD" id="cd07958">
    <property type="entry name" value="Anticodon_Ia_Leu_BEm"/>
    <property type="match status" value="1"/>
</dbReference>
<dbReference type="EMBL" id="CP003557">
    <property type="protein sequence ID" value="AFN74788.1"/>
    <property type="molecule type" value="Genomic_DNA"/>
</dbReference>
<dbReference type="GO" id="GO:0004823">
    <property type="term" value="F:leucine-tRNA ligase activity"/>
    <property type="evidence" value="ECO:0007669"/>
    <property type="project" value="UniProtKB-UniRule"/>
</dbReference>
<dbReference type="Gene3D" id="3.10.20.590">
    <property type="match status" value="1"/>
</dbReference>
<dbReference type="eggNOG" id="COG0495">
    <property type="taxonomic scope" value="Bacteria"/>
</dbReference>
<dbReference type="GO" id="GO:0005524">
    <property type="term" value="F:ATP binding"/>
    <property type="evidence" value="ECO:0007669"/>
    <property type="project" value="UniProtKB-UniRule"/>
</dbReference>
<dbReference type="InterPro" id="IPR009080">
    <property type="entry name" value="tRNAsynth_Ia_anticodon-bd"/>
</dbReference>
<dbReference type="InterPro" id="IPR015413">
    <property type="entry name" value="Methionyl/Leucyl_tRNA_Synth"/>
</dbReference>
<dbReference type="PANTHER" id="PTHR43740:SF2">
    <property type="entry name" value="LEUCINE--TRNA LIGASE, MITOCHONDRIAL"/>
    <property type="match status" value="1"/>
</dbReference>
<keyword evidence="3 8" id="KW-0547">Nucleotide-binding</keyword>
<evidence type="ECO:0000259" key="13">
    <source>
        <dbReference type="Pfam" id="PF13603"/>
    </source>
</evidence>
<keyword evidence="4 8" id="KW-0067">ATP-binding</keyword>
<dbReference type="InterPro" id="IPR009008">
    <property type="entry name" value="Val/Leu/Ile-tRNA-synth_edit"/>
</dbReference>
<evidence type="ECO:0000256" key="9">
    <source>
        <dbReference type="RuleBase" id="RU363039"/>
    </source>
</evidence>
<dbReference type="FunFam" id="3.40.50.620:FF:000003">
    <property type="entry name" value="Leucine--tRNA ligase"/>
    <property type="match status" value="1"/>
</dbReference>
<feature type="domain" description="Methionyl/Valyl/Leucyl/Isoleucyl-tRNA synthetase anticodon-binding" evidence="11">
    <location>
        <begin position="663"/>
        <end position="785"/>
    </location>
</feature>
<gene>
    <name evidence="8" type="primary">leuS</name>
    <name evidence="14" type="ordered locus">MROS_1551</name>
</gene>
<dbReference type="Proteomes" id="UP000009011">
    <property type="component" value="Chromosome"/>
</dbReference>
<accession>I7A0K7</accession>
<organism evidence="14 15">
    <name type="scientific">Melioribacter roseus (strain DSM 23840 / JCM 17771 / VKM B-2668 / P3M-2)</name>
    <dbReference type="NCBI Taxonomy" id="1191523"/>
    <lineage>
        <taxon>Bacteria</taxon>
        <taxon>Pseudomonadati</taxon>
        <taxon>Ignavibacteriota</taxon>
        <taxon>Ignavibacteria</taxon>
        <taxon>Ignavibacteriales</taxon>
        <taxon>Melioribacteraceae</taxon>
        <taxon>Melioribacter</taxon>
    </lineage>
</organism>
<dbReference type="RefSeq" id="WP_014856222.1">
    <property type="nucleotide sequence ID" value="NC_018178.1"/>
</dbReference>
<dbReference type="GO" id="GO:0002161">
    <property type="term" value="F:aminoacyl-tRNA deacylase activity"/>
    <property type="evidence" value="ECO:0007669"/>
    <property type="project" value="InterPro"/>
</dbReference>
<dbReference type="SUPFAM" id="SSF52374">
    <property type="entry name" value="Nucleotidylyl transferase"/>
    <property type="match status" value="1"/>
</dbReference>
<dbReference type="FunFam" id="1.10.730.10:FF:000002">
    <property type="entry name" value="Leucine--tRNA ligase"/>
    <property type="match status" value="1"/>
</dbReference>
<comment type="subcellular location">
    <subcellularLocation>
        <location evidence="8">Cytoplasm</location>
    </subcellularLocation>
</comment>